<reference evidence="1 2" key="1">
    <citation type="submission" date="2016-10" db="EMBL/GenBank/DDBJ databases">
        <title>Comparative genome analysis of multiple Pseudomonas spp. focuses on biocontrol and plant growth promoting traits.</title>
        <authorList>
            <person name="Tao X.-Y."/>
            <person name="Taylor C.G."/>
        </authorList>
    </citation>
    <scope>NUCLEOTIDE SEQUENCE [LARGE SCALE GENOMIC DNA]</scope>
    <source>
        <strain evidence="1 2">36C6</strain>
    </source>
</reference>
<dbReference type="AlphaFoldDB" id="A0A423I1U7"/>
<protein>
    <recommendedName>
        <fullName evidence="3">Lipoprotein</fullName>
    </recommendedName>
</protein>
<comment type="caution">
    <text evidence="1">The sequence shown here is derived from an EMBL/GenBank/DDBJ whole genome shotgun (WGS) entry which is preliminary data.</text>
</comment>
<name>A0A423I1U7_9PSED</name>
<sequence length="152" mass="16708">MNKISAVGFMAMTAVFLSGCNDNVENKTVTKYGTDKCFVDFIAGKPDAIVYVKPGRVEINGWAFNESKHITAQDLQIQLTGAKGEPIITKDPVRIDRPDIAKAYNNKELTNSGFNFILDTSSLAPGTYGVTLHIPEKNTLFVCQSKKFVVIM</sequence>
<gene>
    <name evidence="1" type="ORF">BK662_02175</name>
</gene>
<organism evidence="1 2">
    <name type="scientific">Pseudomonas frederiksbergensis</name>
    <dbReference type="NCBI Taxonomy" id="104087"/>
    <lineage>
        <taxon>Bacteria</taxon>
        <taxon>Pseudomonadati</taxon>
        <taxon>Pseudomonadota</taxon>
        <taxon>Gammaproteobacteria</taxon>
        <taxon>Pseudomonadales</taxon>
        <taxon>Pseudomonadaceae</taxon>
        <taxon>Pseudomonas</taxon>
    </lineage>
</organism>
<dbReference type="RefSeq" id="WP_123356355.1">
    <property type="nucleotide sequence ID" value="NZ_MOBM01000004.1"/>
</dbReference>
<evidence type="ECO:0008006" key="3">
    <source>
        <dbReference type="Google" id="ProtNLM"/>
    </source>
</evidence>
<dbReference type="Proteomes" id="UP000284002">
    <property type="component" value="Unassembled WGS sequence"/>
</dbReference>
<evidence type="ECO:0000313" key="2">
    <source>
        <dbReference type="Proteomes" id="UP000284002"/>
    </source>
</evidence>
<accession>A0A423I1U7</accession>
<evidence type="ECO:0000313" key="1">
    <source>
        <dbReference type="EMBL" id="RON19411.1"/>
    </source>
</evidence>
<dbReference type="EMBL" id="MOBM01000004">
    <property type="protein sequence ID" value="RON19411.1"/>
    <property type="molecule type" value="Genomic_DNA"/>
</dbReference>
<dbReference type="PROSITE" id="PS51257">
    <property type="entry name" value="PROKAR_LIPOPROTEIN"/>
    <property type="match status" value="1"/>
</dbReference>
<proteinExistence type="predicted"/>